<gene>
    <name evidence="1" type="primary">AlNc14C198G8612</name>
    <name evidence="1" type="ORF">ALNC14_096940</name>
</gene>
<evidence type="ECO:0000313" key="1">
    <source>
        <dbReference type="EMBL" id="CCA23550.1"/>
    </source>
</evidence>
<sequence>MVADSTFIADCLELLEFGTRDVQSQDFVYPYLGNDTPEDAAHEHLVEALDACSSCWQPALDAQHQSRLLAIDSEIFWEKGYPSKPGGSSLLLLPKPSQKRLMPRSSFGAVSLVRLRRFHPAHPFRQVSEHSDHLDQCRFPHLRIFFMTVLFEVVQADILPLKQIYRYLVFLAHKLTPIAIHSTRKYSPEILDRIQILGQRWMLYNGHSLLLEKDYRIPSSMARRLSQ</sequence>
<reference evidence="1" key="1">
    <citation type="journal article" date="2011" name="PLoS Biol.">
        <title>Gene gain and loss during evolution of obligate parasitism in the white rust pathogen of Arabidopsis thaliana.</title>
        <authorList>
            <person name="Kemen E."/>
            <person name="Gardiner A."/>
            <person name="Schultz-Larsen T."/>
            <person name="Kemen A.C."/>
            <person name="Balmuth A.L."/>
            <person name="Robert-Seilaniantz A."/>
            <person name="Bailey K."/>
            <person name="Holub E."/>
            <person name="Studholme D.J."/>
            <person name="Maclean D."/>
            <person name="Jones J.D."/>
        </authorList>
    </citation>
    <scope>NUCLEOTIDE SEQUENCE</scope>
</reference>
<reference evidence="1" key="2">
    <citation type="submission" date="2011-02" db="EMBL/GenBank/DDBJ databases">
        <authorList>
            <person name="MacLean D."/>
        </authorList>
    </citation>
    <scope>NUCLEOTIDE SEQUENCE</scope>
</reference>
<dbReference type="AlphaFoldDB" id="F0WQE2"/>
<proteinExistence type="predicted"/>
<accession>F0WQE2</accession>
<name>F0WQE2_9STRA</name>
<protein>
    <submittedName>
        <fullName evidence="1">AlNc14C198G8612 protein</fullName>
    </submittedName>
</protein>
<organism evidence="1">
    <name type="scientific">Albugo laibachii Nc14</name>
    <dbReference type="NCBI Taxonomy" id="890382"/>
    <lineage>
        <taxon>Eukaryota</taxon>
        <taxon>Sar</taxon>
        <taxon>Stramenopiles</taxon>
        <taxon>Oomycota</taxon>
        <taxon>Peronosporomycetes</taxon>
        <taxon>Albuginales</taxon>
        <taxon>Albuginaceae</taxon>
        <taxon>Albugo</taxon>
    </lineage>
</organism>
<dbReference type="HOGENOM" id="CLU_1221556_0_0_1"/>
<dbReference type="EMBL" id="FR824243">
    <property type="protein sequence ID" value="CCA23550.1"/>
    <property type="molecule type" value="Genomic_DNA"/>
</dbReference>